<dbReference type="Proteomes" id="UP000034799">
    <property type="component" value="Unassembled WGS sequence"/>
</dbReference>
<dbReference type="InterPro" id="IPR029044">
    <property type="entry name" value="Nucleotide-diphossugar_trans"/>
</dbReference>
<gene>
    <name evidence="2" type="ORF">UT34_C0002G0119</name>
</gene>
<name>A0A0G0QVI0_9BACT</name>
<dbReference type="SMART" id="SM00479">
    <property type="entry name" value="EXOIII"/>
    <property type="match status" value="1"/>
</dbReference>
<dbReference type="InterPro" id="IPR013520">
    <property type="entry name" value="Ribonucl_H"/>
</dbReference>
<dbReference type="InterPro" id="IPR012337">
    <property type="entry name" value="RNaseH-like_sf"/>
</dbReference>
<dbReference type="InterPro" id="IPR036397">
    <property type="entry name" value="RNaseH_sf"/>
</dbReference>
<dbReference type="GO" id="GO:0003676">
    <property type="term" value="F:nucleic acid binding"/>
    <property type="evidence" value="ECO:0007669"/>
    <property type="project" value="InterPro"/>
</dbReference>
<feature type="domain" description="Exonuclease" evidence="1">
    <location>
        <begin position="4"/>
        <end position="185"/>
    </location>
</feature>
<dbReference type="GO" id="GO:0004527">
    <property type="term" value="F:exonuclease activity"/>
    <property type="evidence" value="ECO:0007669"/>
    <property type="project" value="UniProtKB-ARBA"/>
</dbReference>
<organism evidence="2 3">
    <name type="scientific">candidate division WS6 bacterium GW2011_GWF2_39_15</name>
    <dbReference type="NCBI Taxonomy" id="1619100"/>
    <lineage>
        <taxon>Bacteria</taxon>
        <taxon>Candidatus Dojkabacteria</taxon>
    </lineage>
</organism>
<dbReference type="STRING" id="1619100.UT34_C0002G0119"/>
<proteinExistence type="predicted"/>
<dbReference type="Gene3D" id="3.30.420.10">
    <property type="entry name" value="Ribonuclease H-like superfamily/Ribonuclease H"/>
    <property type="match status" value="1"/>
</dbReference>
<evidence type="ECO:0000259" key="1">
    <source>
        <dbReference type="SMART" id="SM00479"/>
    </source>
</evidence>
<evidence type="ECO:0000313" key="2">
    <source>
        <dbReference type="EMBL" id="KKR05612.1"/>
    </source>
</evidence>
<dbReference type="AlphaFoldDB" id="A0A0G0QVI0"/>
<dbReference type="SUPFAM" id="SSF53098">
    <property type="entry name" value="Ribonuclease H-like"/>
    <property type="match status" value="1"/>
</dbReference>
<dbReference type="SUPFAM" id="SSF53448">
    <property type="entry name" value="Nucleotide-diphospho-sugar transferases"/>
    <property type="match status" value="1"/>
</dbReference>
<comment type="caution">
    <text evidence="2">The sequence shown here is derived from an EMBL/GenBank/DDBJ whole genome shotgun (WGS) entry which is preliminary data.</text>
</comment>
<protein>
    <recommendedName>
        <fullName evidence="1">Exonuclease domain-containing protein</fullName>
    </recommendedName>
</protein>
<accession>A0A0G0QVI0</accession>
<dbReference type="Gene3D" id="3.90.550.10">
    <property type="entry name" value="Spore Coat Polysaccharide Biosynthesis Protein SpsA, Chain A"/>
    <property type="match status" value="1"/>
</dbReference>
<sequence length="514" mass="59544">MNNSIVIIDAEYTNWAGGYDPSIAYCKGITEVFQIAALKVRTSDFEIIDTYNTYIKPSIQPILSKRIKKLCHVNQSLIDCSPSLTEEYTNLKRFIGESKVISYGIDIDIININLKMFNSINDGLRCKTINLYSLLKANGFPVAKYSSGNLIRYYFEDILFKEHKADNDVKSIHSFLLESIKRKELTQVIKEIKSDGKNVPSKPRIFILTPVYVTEINNGFKKLTFMVKSLESFNYGCNIIHLILNDGSTDLRVKNFFSMFRSSNSHYNVMFETQNNIGLLGSLDELSNILKDIVDENDYVFRLNADDLIPSHYLADLSSIIQLYSPEIIYSPCIVFHDNHNEIEIVNPPLFSNNEAGWKYLLWHKLFPHLNLCWKAHIYLKLFRKFRKDIPYSEDWLQAIETFKYAQNESANVYKLPYPGYLYRKDSSSLGRKQLLDTFGKLKSLAKILLTQKIRFLFIPHFIYEIFRFIRIRIGIGLPNEIKKFILPKWSTPLNKDLLSKDDVALIKAARISS</sequence>
<evidence type="ECO:0000313" key="3">
    <source>
        <dbReference type="Proteomes" id="UP000034799"/>
    </source>
</evidence>
<reference evidence="2 3" key="1">
    <citation type="journal article" date="2015" name="Nature">
        <title>rRNA introns, odd ribosomes, and small enigmatic genomes across a large radiation of phyla.</title>
        <authorList>
            <person name="Brown C.T."/>
            <person name="Hug L.A."/>
            <person name="Thomas B.C."/>
            <person name="Sharon I."/>
            <person name="Castelle C.J."/>
            <person name="Singh A."/>
            <person name="Wilkins M.J."/>
            <person name="Williams K.H."/>
            <person name="Banfield J.F."/>
        </authorList>
    </citation>
    <scope>NUCLEOTIDE SEQUENCE [LARGE SCALE GENOMIC DNA]</scope>
</reference>
<dbReference type="EMBL" id="LBWK01000002">
    <property type="protein sequence ID" value="KKR05612.1"/>
    <property type="molecule type" value="Genomic_DNA"/>
</dbReference>
<dbReference type="Pfam" id="PF00929">
    <property type="entry name" value="RNase_T"/>
    <property type="match status" value="1"/>
</dbReference>